<organism evidence="3">
    <name type="scientific">Nakamurella sp. A5-74</name>
    <dbReference type="NCBI Taxonomy" id="3158264"/>
    <lineage>
        <taxon>Bacteria</taxon>
        <taxon>Bacillati</taxon>
        <taxon>Actinomycetota</taxon>
        <taxon>Actinomycetes</taxon>
        <taxon>Nakamurellales</taxon>
        <taxon>Nakamurellaceae</taxon>
        <taxon>Nakamurella</taxon>
    </lineage>
</organism>
<evidence type="ECO:0000256" key="2">
    <source>
        <dbReference type="SAM" id="MobiDB-lite"/>
    </source>
</evidence>
<protein>
    <submittedName>
        <fullName evidence="3">Uncharacterized protein</fullName>
    </submittedName>
</protein>
<feature type="coiled-coil region" evidence="1">
    <location>
        <begin position="74"/>
        <end position="101"/>
    </location>
</feature>
<evidence type="ECO:0000256" key="1">
    <source>
        <dbReference type="SAM" id="Coils"/>
    </source>
</evidence>
<accession>A0AAU8DR61</accession>
<feature type="compositionally biased region" description="Polar residues" evidence="2">
    <location>
        <begin position="512"/>
        <end position="521"/>
    </location>
</feature>
<dbReference type="AlphaFoldDB" id="A0AAU8DR61"/>
<feature type="region of interest" description="Disordered" evidence="2">
    <location>
        <begin position="511"/>
        <end position="533"/>
    </location>
</feature>
<feature type="region of interest" description="Disordered" evidence="2">
    <location>
        <begin position="316"/>
        <end position="335"/>
    </location>
</feature>
<evidence type="ECO:0000313" key="3">
    <source>
        <dbReference type="EMBL" id="XCG63967.1"/>
    </source>
</evidence>
<sequence>MFTLCGDPASIRGSGRQWSSFAQSATAAGDDILRLDAQQFLGDEADTYRQRMNDGLPPQLARTAESWGIVGAALTLYADELESYQSRLARLDADAQHQQQLVDSRRANVDRARVAARQPGDDAAAQAVPAARAADTRLTEAQLTVQRTTDAANGVLAEHRQSVARCGAEIDRAKVLRFEEPPGFWGRVWNAACTWVAEHADVIRFISGALKQLSSIAGLLAMIPILAPVMGPIAIGAGAAAVGLDAGVKVMTGEGDWGQILMDGASMIPGARAAKVVAVGTVGVTAVNVAQGKAGWEDLAMTTAFGVRGLKNSGGAKYPGSKTANSAKPSWMGDRPNRKELREYREVPFREVEREPYWPRNPDDRLRTGQPVWHDPLVTTVGGDDVTILNRGHAGTSPGEHDVVVHGLADGRPTAPQGFTRHEGRGNDHAIGTGQVADAVRASPHYVPGTPVRFISCHAARGSAQELADQLGVPVRASQHEVALDEDGMVWAKHFDENGDPFAVEAELQQFWPKSSDSPSMVPSGPRPSEKGE</sequence>
<keyword evidence="1" id="KW-0175">Coiled coil</keyword>
<name>A0AAU8DR61_9ACTN</name>
<dbReference type="RefSeq" id="WP_353649582.1">
    <property type="nucleotide sequence ID" value="NZ_CP159218.1"/>
</dbReference>
<proteinExistence type="predicted"/>
<dbReference type="EMBL" id="CP159218">
    <property type="protein sequence ID" value="XCG63967.1"/>
    <property type="molecule type" value="Genomic_DNA"/>
</dbReference>
<reference evidence="3" key="1">
    <citation type="submission" date="2024-05" db="EMBL/GenBank/DDBJ databases">
        <authorList>
            <person name="Cai S.Y."/>
            <person name="Jin L.M."/>
            <person name="Li H.R."/>
        </authorList>
    </citation>
    <scope>NUCLEOTIDE SEQUENCE</scope>
    <source>
        <strain evidence="3">A5-74</strain>
    </source>
</reference>
<gene>
    <name evidence="3" type="ORF">ABLG96_01045</name>
</gene>